<keyword evidence="7" id="KW-0539">Nucleus</keyword>
<evidence type="ECO:0000256" key="4">
    <source>
        <dbReference type="ARBA" id="ARBA00022833"/>
    </source>
</evidence>
<dbReference type="PROSITE" id="PS50157">
    <property type="entry name" value="ZINC_FINGER_C2H2_2"/>
    <property type="match status" value="5"/>
</dbReference>
<reference evidence="11" key="1">
    <citation type="submission" date="2023-03" db="EMBL/GenBank/DDBJ databases">
        <title>Complete genome of Cladonia borealis.</title>
        <authorList>
            <person name="Park H."/>
        </authorList>
    </citation>
    <scope>NUCLEOTIDE SEQUENCE</scope>
    <source>
        <strain evidence="11">ANT050790</strain>
    </source>
</reference>
<keyword evidence="3 8" id="KW-0863">Zinc-finger</keyword>
<gene>
    <name evidence="11" type="ORF">JMJ35_007751</name>
</gene>
<dbReference type="SMART" id="SM00355">
    <property type="entry name" value="ZnF_C2H2"/>
    <property type="match status" value="10"/>
</dbReference>
<dbReference type="GO" id="GO:0005634">
    <property type="term" value="C:nucleus"/>
    <property type="evidence" value="ECO:0007669"/>
    <property type="project" value="UniProtKB-SubCell"/>
</dbReference>
<dbReference type="SUPFAM" id="SSF57667">
    <property type="entry name" value="beta-beta-alpha zinc fingers"/>
    <property type="match status" value="3"/>
</dbReference>
<feature type="domain" description="C2H2-type" evidence="10">
    <location>
        <begin position="283"/>
        <end position="308"/>
    </location>
</feature>
<dbReference type="EMBL" id="JAFEKC020000018">
    <property type="protein sequence ID" value="KAK0509357.1"/>
    <property type="molecule type" value="Genomic_DNA"/>
</dbReference>
<evidence type="ECO:0000313" key="12">
    <source>
        <dbReference type="Proteomes" id="UP001166286"/>
    </source>
</evidence>
<dbReference type="PROSITE" id="PS00028">
    <property type="entry name" value="ZINC_FINGER_C2H2_1"/>
    <property type="match status" value="4"/>
</dbReference>
<protein>
    <recommendedName>
        <fullName evidence="10">C2H2-type domain-containing protein</fullName>
    </recommendedName>
</protein>
<dbReference type="FunFam" id="3.30.160.60:FF:002343">
    <property type="entry name" value="Zinc finger protein 33A"/>
    <property type="match status" value="1"/>
</dbReference>
<evidence type="ECO:0000313" key="11">
    <source>
        <dbReference type="EMBL" id="KAK0509357.1"/>
    </source>
</evidence>
<evidence type="ECO:0000256" key="9">
    <source>
        <dbReference type="SAM" id="MobiDB-lite"/>
    </source>
</evidence>
<dbReference type="InterPro" id="IPR051061">
    <property type="entry name" value="Zinc_finger_trans_reg"/>
</dbReference>
<feature type="region of interest" description="Disordered" evidence="9">
    <location>
        <begin position="357"/>
        <end position="386"/>
    </location>
</feature>
<feature type="compositionally biased region" description="Low complexity" evidence="9">
    <location>
        <begin position="357"/>
        <end position="371"/>
    </location>
</feature>
<dbReference type="Gene3D" id="3.30.160.60">
    <property type="entry name" value="Classic Zinc Finger"/>
    <property type="match status" value="6"/>
</dbReference>
<feature type="compositionally biased region" description="Polar residues" evidence="9">
    <location>
        <begin position="373"/>
        <end position="386"/>
    </location>
</feature>
<keyword evidence="2" id="KW-0479">Metal-binding</keyword>
<keyword evidence="5" id="KW-0805">Transcription regulation</keyword>
<dbReference type="GO" id="GO:0008270">
    <property type="term" value="F:zinc ion binding"/>
    <property type="evidence" value="ECO:0007669"/>
    <property type="project" value="UniProtKB-KW"/>
</dbReference>
<comment type="subcellular location">
    <subcellularLocation>
        <location evidence="1">Nucleus</location>
    </subcellularLocation>
</comment>
<keyword evidence="4" id="KW-0862">Zinc</keyword>
<accession>A0AA39QUA1</accession>
<feature type="domain" description="C2H2-type" evidence="10">
    <location>
        <begin position="559"/>
        <end position="586"/>
    </location>
</feature>
<evidence type="ECO:0000256" key="8">
    <source>
        <dbReference type="PROSITE-ProRule" id="PRU00042"/>
    </source>
</evidence>
<feature type="compositionally biased region" description="Polar residues" evidence="9">
    <location>
        <begin position="66"/>
        <end position="81"/>
    </location>
</feature>
<feature type="domain" description="C2H2-type" evidence="10">
    <location>
        <begin position="409"/>
        <end position="436"/>
    </location>
</feature>
<name>A0AA39QUA1_9LECA</name>
<dbReference type="InterPro" id="IPR013087">
    <property type="entry name" value="Znf_C2H2_type"/>
</dbReference>
<feature type="domain" description="C2H2-type" evidence="10">
    <location>
        <begin position="476"/>
        <end position="503"/>
    </location>
</feature>
<evidence type="ECO:0000256" key="7">
    <source>
        <dbReference type="ARBA" id="ARBA00023242"/>
    </source>
</evidence>
<sequence>MRQQPTPDPSSLAFQSPFDTAARHTRLATAIQGTQNDSTATARWLTSVKPGPSLDSLGSAGPHESLSLSPASRPFTTSNSRPVGARSQQRDAPPLNTTMSSRRSSIDSQSQDCGNLTSDCAHDEPLLSSKSSTCASQGSCLGKCSAIDCESICNPFDHSTESCSTACLNTKDCSGDGCCQYAECVDLAAQCSDEYNGEQQFCDDDFSNLFNYDVEQPMTCRWLDTDQPCEISASTKADLRQHVFQEHIEPQTQQICEWDNCHQTVDSQHFTAHFLNNHQPESYICLSQGCGSQFSDAEQLAQHMEIMHGPDFNCHWAGCEVARSDPAELTNHVNNEHLNSSSEQFLGHPRLLPLRGPSHSSALSSSTQAASEQHGSQLSTSSAPTTPMNFHTIETISPFTNPYTCKWISDCTNGALCGAEFSNEYNLQQHVELVHTKGISSNFVCRWQLCRRHGKPLQNKRALDNHMRVHAEFNTLICSHCKKQFDDKTKLANHERSHTKEKPYSCQDCGSSFSSKESLTTHMRIHKGEKPLQCEFCDYRSGDASNMSKHRKTHAPPINVCPTCNKAFCRADSLKRHMAQHGEQERAASCKRTYAAMAGEWTEGIVAAKSIKYGT</sequence>
<dbReference type="InterPro" id="IPR036236">
    <property type="entry name" value="Znf_C2H2_sf"/>
</dbReference>
<dbReference type="AlphaFoldDB" id="A0AA39QUA1"/>
<feature type="compositionally biased region" description="Low complexity" evidence="9">
    <location>
        <begin position="100"/>
        <end position="110"/>
    </location>
</feature>
<dbReference type="PANTHER" id="PTHR46179:SF13">
    <property type="entry name" value="C2H2-TYPE DOMAIN-CONTAINING PROTEIN"/>
    <property type="match status" value="1"/>
</dbReference>
<dbReference type="GO" id="GO:0006357">
    <property type="term" value="P:regulation of transcription by RNA polymerase II"/>
    <property type="evidence" value="ECO:0007669"/>
    <property type="project" value="TreeGrafter"/>
</dbReference>
<feature type="region of interest" description="Disordered" evidence="9">
    <location>
        <begin position="52"/>
        <end position="110"/>
    </location>
</feature>
<feature type="domain" description="C2H2-type" evidence="10">
    <location>
        <begin position="504"/>
        <end position="531"/>
    </location>
</feature>
<evidence type="ECO:0000256" key="3">
    <source>
        <dbReference type="ARBA" id="ARBA00022771"/>
    </source>
</evidence>
<feature type="region of interest" description="Disordered" evidence="9">
    <location>
        <begin position="1"/>
        <end position="20"/>
    </location>
</feature>
<dbReference type="Proteomes" id="UP001166286">
    <property type="component" value="Unassembled WGS sequence"/>
</dbReference>
<dbReference type="Pfam" id="PF00096">
    <property type="entry name" value="zf-C2H2"/>
    <property type="match status" value="2"/>
</dbReference>
<dbReference type="PANTHER" id="PTHR46179">
    <property type="entry name" value="ZINC FINGER PROTEIN"/>
    <property type="match status" value="1"/>
</dbReference>
<evidence type="ECO:0000256" key="1">
    <source>
        <dbReference type="ARBA" id="ARBA00004123"/>
    </source>
</evidence>
<keyword evidence="6" id="KW-0804">Transcription</keyword>
<evidence type="ECO:0000256" key="2">
    <source>
        <dbReference type="ARBA" id="ARBA00022723"/>
    </source>
</evidence>
<evidence type="ECO:0000256" key="6">
    <source>
        <dbReference type="ARBA" id="ARBA00023163"/>
    </source>
</evidence>
<proteinExistence type="predicted"/>
<comment type="caution">
    <text evidence="11">The sequence shown here is derived from an EMBL/GenBank/DDBJ whole genome shotgun (WGS) entry which is preliminary data.</text>
</comment>
<evidence type="ECO:0000259" key="10">
    <source>
        <dbReference type="PROSITE" id="PS50157"/>
    </source>
</evidence>
<keyword evidence="12" id="KW-1185">Reference proteome</keyword>
<organism evidence="11 12">
    <name type="scientific">Cladonia borealis</name>
    <dbReference type="NCBI Taxonomy" id="184061"/>
    <lineage>
        <taxon>Eukaryota</taxon>
        <taxon>Fungi</taxon>
        <taxon>Dikarya</taxon>
        <taxon>Ascomycota</taxon>
        <taxon>Pezizomycotina</taxon>
        <taxon>Lecanoromycetes</taxon>
        <taxon>OSLEUM clade</taxon>
        <taxon>Lecanoromycetidae</taxon>
        <taxon>Lecanorales</taxon>
        <taxon>Lecanorineae</taxon>
        <taxon>Cladoniaceae</taxon>
        <taxon>Cladonia</taxon>
    </lineage>
</organism>
<evidence type="ECO:0000256" key="5">
    <source>
        <dbReference type="ARBA" id="ARBA00023015"/>
    </source>
</evidence>